<organism evidence="4 5">
    <name type="scientific">Ideonella paludis</name>
    <dbReference type="NCBI Taxonomy" id="1233411"/>
    <lineage>
        <taxon>Bacteria</taxon>
        <taxon>Pseudomonadati</taxon>
        <taxon>Pseudomonadota</taxon>
        <taxon>Betaproteobacteria</taxon>
        <taxon>Burkholderiales</taxon>
        <taxon>Sphaerotilaceae</taxon>
        <taxon>Ideonella</taxon>
    </lineage>
</organism>
<evidence type="ECO:0000259" key="3">
    <source>
        <dbReference type="Pfam" id="PF00326"/>
    </source>
</evidence>
<dbReference type="RefSeq" id="WP_210805871.1">
    <property type="nucleotide sequence ID" value="NZ_JAGQDG010000001.1"/>
</dbReference>
<dbReference type="EMBL" id="JAGQDG010000001">
    <property type="protein sequence ID" value="MBQ0934219.1"/>
    <property type="molecule type" value="Genomic_DNA"/>
</dbReference>
<dbReference type="PANTHER" id="PTHR42776">
    <property type="entry name" value="SERINE PEPTIDASE S9 FAMILY MEMBER"/>
    <property type="match status" value="1"/>
</dbReference>
<evidence type="ECO:0000313" key="4">
    <source>
        <dbReference type="EMBL" id="MBQ0934219.1"/>
    </source>
</evidence>
<feature type="transmembrane region" description="Helical" evidence="2">
    <location>
        <begin position="21"/>
        <end position="42"/>
    </location>
</feature>
<dbReference type="SUPFAM" id="SSF53474">
    <property type="entry name" value="alpha/beta-Hydrolases"/>
    <property type="match status" value="1"/>
</dbReference>
<dbReference type="Gene3D" id="3.40.50.1820">
    <property type="entry name" value="alpha/beta hydrolase"/>
    <property type="match status" value="1"/>
</dbReference>
<evidence type="ECO:0000256" key="2">
    <source>
        <dbReference type="SAM" id="Phobius"/>
    </source>
</evidence>
<keyword evidence="1" id="KW-0378">Hydrolase</keyword>
<dbReference type="SUPFAM" id="SSF82171">
    <property type="entry name" value="DPP6 N-terminal domain-like"/>
    <property type="match status" value="1"/>
</dbReference>
<dbReference type="Proteomes" id="UP000672097">
    <property type="component" value="Unassembled WGS sequence"/>
</dbReference>
<evidence type="ECO:0000256" key="1">
    <source>
        <dbReference type="ARBA" id="ARBA00022801"/>
    </source>
</evidence>
<keyword evidence="2" id="KW-0472">Membrane</keyword>
<keyword evidence="5" id="KW-1185">Reference proteome</keyword>
<dbReference type="PANTHER" id="PTHR42776:SF27">
    <property type="entry name" value="DIPEPTIDYL PEPTIDASE FAMILY MEMBER 6"/>
    <property type="match status" value="1"/>
</dbReference>
<keyword evidence="2" id="KW-1133">Transmembrane helix</keyword>
<dbReference type="Pfam" id="PF00326">
    <property type="entry name" value="Peptidase_S9"/>
    <property type="match status" value="1"/>
</dbReference>
<dbReference type="InterPro" id="IPR029058">
    <property type="entry name" value="AB_hydrolase_fold"/>
</dbReference>
<gene>
    <name evidence="4" type="ORF">KAK11_02685</name>
</gene>
<feature type="domain" description="Peptidase S9 prolyl oligopeptidase catalytic" evidence="3">
    <location>
        <begin position="487"/>
        <end position="698"/>
    </location>
</feature>
<evidence type="ECO:0000313" key="5">
    <source>
        <dbReference type="Proteomes" id="UP000672097"/>
    </source>
</evidence>
<keyword evidence="2" id="KW-0812">Transmembrane</keyword>
<sequence length="698" mass="77803">MIQHRTQSELLRARWWARATLSVVRWAMAGCMLSLPVVALAAQPIPAEAFFRPPAINKADLSPDGRYLAFTHQAGGRVGLFTIDLNQSVDDVKKVAHFADADIRNFQWVTSSRLIYDVYDLQSGSGADRRDAPGLFSAQFDGRDDRKLVERRWRPSITDGRPLLSLTWNHMLLHVPLPGSSTGGEAGAPEVIVGEMTFEGNDLVDLQPLWVNTHTRRTRALKVAGLSERVIRWWFAPNNVAKMALSRKGGRDTLHWFHEPRDGHEGRWVKLSEAPTHALPFKPIWVGTGDTLFVAHTSAESGEQVVSPYDFAAGRPAAPLVTVPGFDFEGQLIISEDGQRSLGVRVNADGETTVWQDPAYKTLQAEVDRALPGRINRIQCRRCTAPDAVVLVKSWSDTHPGQWLLRTSDTNSGQKRWQTLVANQQPGIDPARMATVEFERIKARDGRQIPVWLTRPANTTPQQALPAVVLVHGGPWVRQGALKWQAMAQFLASRGYLVIEPEFRGSAGYGQEHLEAGNRQWGQAMQDDVSDALLWARQQGIANDKACIAGGSYGGYSSLMGLIKTPELFRCASAWFAVTDLMLFVKGSWWVTDDVSDIGRQHLLPERVGDPEKDQAMLVAQSPVTHADRLKAPLQLVWGAEDLRVPLTHGHRLRSEMRKAGLEPEWVVYDGEGHGLRKLENRVDWAQRLEAFLAKHLK</sequence>
<protein>
    <submittedName>
        <fullName evidence="4">S9 family peptidase</fullName>
    </submittedName>
</protein>
<accession>A0ABS5DSV2</accession>
<dbReference type="InterPro" id="IPR001375">
    <property type="entry name" value="Peptidase_S9_cat"/>
</dbReference>
<proteinExistence type="predicted"/>
<reference evidence="4 5" key="1">
    <citation type="submission" date="2021-04" db="EMBL/GenBank/DDBJ databases">
        <title>The genome sequence of type strain Ideonella paludis KCTC 32238.</title>
        <authorList>
            <person name="Liu Y."/>
        </authorList>
    </citation>
    <scope>NUCLEOTIDE SEQUENCE [LARGE SCALE GENOMIC DNA]</scope>
    <source>
        <strain evidence="4 5">KCTC 32238</strain>
    </source>
</reference>
<name>A0ABS5DSV2_9BURK</name>
<comment type="caution">
    <text evidence="4">The sequence shown here is derived from an EMBL/GenBank/DDBJ whole genome shotgun (WGS) entry which is preliminary data.</text>
</comment>